<dbReference type="Gene3D" id="3.10.560.10">
    <property type="entry name" value="Outer membrane lipoprotein wza domain like"/>
    <property type="match status" value="1"/>
</dbReference>
<evidence type="ECO:0000256" key="3">
    <source>
        <dbReference type="SAM" id="SignalP"/>
    </source>
</evidence>
<dbReference type="Gene3D" id="3.30.1950.10">
    <property type="entry name" value="wza like domain"/>
    <property type="match status" value="1"/>
</dbReference>
<dbReference type="PANTHER" id="PTHR33619">
    <property type="entry name" value="POLYSACCHARIDE EXPORT PROTEIN GFCE-RELATED"/>
    <property type="match status" value="1"/>
</dbReference>
<evidence type="ECO:0000256" key="2">
    <source>
        <dbReference type="SAM" id="MobiDB-lite"/>
    </source>
</evidence>
<evidence type="ECO:0000259" key="5">
    <source>
        <dbReference type="Pfam" id="PF10531"/>
    </source>
</evidence>
<evidence type="ECO:0000259" key="4">
    <source>
        <dbReference type="Pfam" id="PF02563"/>
    </source>
</evidence>
<feature type="region of interest" description="Disordered" evidence="2">
    <location>
        <begin position="24"/>
        <end position="50"/>
    </location>
</feature>
<dbReference type="InterPro" id="IPR019554">
    <property type="entry name" value="Soluble_ligand-bd"/>
</dbReference>
<dbReference type="InterPro" id="IPR003715">
    <property type="entry name" value="Poly_export_N"/>
</dbReference>
<sequence length="210" mass="22597">MKCSALQAVVLSLGLAAASSVSGQTQSAGQPIGDRTPSAQPDANKTAHDDSFVIGNDDVLAISVWKEPELTKSIPVRSDGKISLPLVGEMMAAGQTPLQLEREITEKLKNFITSPEVTVIVEKVYSRKYNILGEVTKPGSYLLTADTTIMDAIAAAGGFRDFAKKTGVYVLRKSTDGHETNLKFNYKEFLKGKNSAQNVKLQPNDTIIVP</sequence>
<dbReference type="PANTHER" id="PTHR33619:SF3">
    <property type="entry name" value="POLYSACCHARIDE EXPORT PROTEIN GFCE-RELATED"/>
    <property type="match status" value="1"/>
</dbReference>
<dbReference type="Pfam" id="PF10531">
    <property type="entry name" value="SLBB"/>
    <property type="match status" value="1"/>
</dbReference>
<dbReference type="EMBL" id="CP121196">
    <property type="protein sequence ID" value="XBH15581.1"/>
    <property type="molecule type" value="Genomic_DNA"/>
</dbReference>
<dbReference type="AlphaFoldDB" id="A0AAU7DDX3"/>
<reference evidence="6" key="1">
    <citation type="submission" date="2023-03" db="EMBL/GenBank/DDBJ databases">
        <title>Edaphobacter sp.</title>
        <authorList>
            <person name="Huber K.J."/>
            <person name="Papendorf J."/>
            <person name="Pilke C."/>
            <person name="Bunk B."/>
            <person name="Sproeer C."/>
            <person name="Pester M."/>
        </authorList>
    </citation>
    <scope>NUCLEOTIDE SEQUENCE</scope>
    <source>
        <strain evidence="6">DSM 110680</strain>
    </source>
</reference>
<dbReference type="RefSeq" id="WP_348260814.1">
    <property type="nucleotide sequence ID" value="NZ_CP121196.1"/>
</dbReference>
<evidence type="ECO:0000313" key="6">
    <source>
        <dbReference type="EMBL" id="XBH15581.1"/>
    </source>
</evidence>
<feature type="chain" id="PRO_5043571302" evidence="3">
    <location>
        <begin position="24"/>
        <end position="210"/>
    </location>
</feature>
<keyword evidence="1 3" id="KW-0732">Signal</keyword>
<accession>A0AAU7DDX3</accession>
<proteinExistence type="predicted"/>
<feature type="domain" description="Polysaccharide export protein N-terminal" evidence="4">
    <location>
        <begin position="49"/>
        <end position="121"/>
    </location>
</feature>
<dbReference type="Pfam" id="PF02563">
    <property type="entry name" value="Poly_export"/>
    <property type="match status" value="1"/>
</dbReference>
<gene>
    <name evidence="6" type="ORF">P8935_13480</name>
</gene>
<name>A0AAU7DDX3_9BACT</name>
<evidence type="ECO:0000256" key="1">
    <source>
        <dbReference type="ARBA" id="ARBA00022729"/>
    </source>
</evidence>
<protein>
    <submittedName>
        <fullName evidence="6">Polysaccharide biosynthesis/export family protein</fullName>
    </submittedName>
</protein>
<feature type="domain" description="Soluble ligand binding" evidence="5">
    <location>
        <begin position="130"/>
        <end position="177"/>
    </location>
</feature>
<dbReference type="InterPro" id="IPR049712">
    <property type="entry name" value="Poly_export"/>
</dbReference>
<feature type="signal peptide" evidence="3">
    <location>
        <begin position="1"/>
        <end position="23"/>
    </location>
</feature>
<dbReference type="GO" id="GO:0015159">
    <property type="term" value="F:polysaccharide transmembrane transporter activity"/>
    <property type="evidence" value="ECO:0007669"/>
    <property type="project" value="InterPro"/>
</dbReference>
<organism evidence="6">
    <name type="scientific">Telmatobacter sp. DSM 110680</name>
    <dbReference type="NCBI Taxonomy" id="3036704"/>
    <lineage>
        <taxon>Bacteria</taxon>
        <taxon>Pseudomonadati</taxon>
        <taxon>Acidobacteriota</taxon>
        <taxon>Terriglobia</taxon>
        <taxon>Terriglobales</taxon>
        <taxon>Acidobacteriaceae</taxon>
        <taxon>Telmatobacter</taxon>
    </lineage>
</organism>